<sequence>MAVVPSSSALTDLGTADALMTMRSFFNVDSTVTTRRLVEVRKNYFIPPEYELHVPLSGERPYNAFSYGFGLSIDAHELRRGGGSEEAPSEGDRRTTCGCFEEHRKVLADKDKGTVELGEAVEWGYTMRDLCEVEDRVVADRYFVSIMMQLNSVEGEDPLVPRWSTISRSNPFWTEGPLSREYLPGALHPTLAKLVYECSSKELMKRAGKSAVWGLHFVSALIDRVHDASRLVQSQYEKILVLQAANKELQASVAQELAAIAERQAKDLEAEIERMRTELESLRSQRRELE</sequence>
<feature type="coiled-coil region" evidence="1">
    <location>
        <begin position="251"/>
        <end position="285"/>
    </location>
</feature>
<proteinExistence type="predicted"/>
<comment type="caution">
    <text evidence="2">The sequence shown here is derived from an EMBL/GenBank/DDBJ whole genome shotgun (WGS) entry which is preliminary data.</text>
</comment>
<dbReference type="EMBL" id="AMZH03026443">
    <property type="protein sequence ID" value="RRT34603.1"/>
    <property type="molecule type" value="Genomic_DNA"/>
</dbReference>
<organism evidence="2 3">
    <name type="scientific">Ensete ventricosum</name>
    <name type="common">Abyssinian banana</name>
    <name type="synonym">Musa ensete</name>
    <dbReference type="NCBI Taxonomy" id="4639"/>
    <lineage>
        <taxon>Eukaryota</taxon>
        <taxon>Viridiplantae</taxon>
        <taxon>Streptophyta</taxon>
        <taxon>Embryophyta</taxon>
        <taxon>Tracheophyta</taxon>
        <taxon>Spermatophyta</taxon>
        <taxon>Magnoliopsida</taxon>
        <taxon>Liliopsida</taxon>
        <taxon>Zingiberales</taxon>
        <taxon>Musaceae</taxon>
        <taxon>Ensete</taxon>
    </lineage>
</organism>
<gene>
    <name evidence="2" type="ORF">B296_00052713</name>
</gene>
<name>A0A426X546_ENSVE</name>
<reference evidence="2 3" key="1">
    <citation type="journal article" date="2014" name="Agronomy (Basel)">
        <title>A Draft Genome Sequence for Ensete ventricosum, the Drought-Tolerant Tree Against Hunger.</title>
        <authorList>
            <person name="Harrison J."/>
            <person name="Moore K.A."/>
            <person name="Paszkiewicz K."/>
            <person name="Jones T."/>
            <person name="Grant M."/>
            <person name="Ambacheew D."/>
            <person name="Muzemil S."/>
            <person name="Studholme D.J."/>
        </authorList>
    </citation>
    <scope>NUCLEOTIDE SEQUENCE [LARGE SCALE GENOMIC DNA]</scope>
</reference>
<keyword evidence="1" id="KW-0175">Coiled coil</keyword>
<dbReference type="Proteomes" id="UP000287651">
    <property type="component" value="Unassembled WGS sequence"/>
</dbReference>
<accession>A0A426X546</accession>
<dbReference type="AlphaFoldDB" id="A0A426X546"/>
<evidence type="ECO:0000313" key="3">
    <source>
        <dbReference type="Proteomes" id="UP000287651"/>
    </source>
</evidence>
<evidence type="ECO:0000256" key="1">
    <source>
        <dbReference type="SAM" id="Coils"/>
    </source>
</evidence>
<evidence type="ECO:0000313" key="2">
    <source>
        <dbReference type="EMBL" id="RRT34603.1"/>
    </source>
</evidence>
<protein>
    <submittedName>
        <fullName evidence="2">Uncharacterized protein</fullName>
    </submittedName>
</protein>